<sequence length="332" mass="38453">MNSGLSKAIIVKIDDVIALVAKQKDLELIQKPKKNMYIEDVTEYTHVLLTTTEMTFICSWQHIQILFFMQLAVITASHPEALLHLHYQNITLFLIQDPEGRHPQLFIFLKPDFTKSFMKISTTGPVLDSAEKLYSLTVLEGKRQQKLQLKDELRISFEEIAHPYNLRYAGAKAFNSSEEVTDALQNVILQHSDIRTFVRHYEVDVDVDVQGIVRKTGSQTPLVRFACSMSASIDPNQPYKLSTEESRSINLLPEVLARQDTVNKRKQEWEDCKARLERANTAFQAHFGHLNKEELSKYHSQLLEKLENLQDRTMDAKHKYNRAVRELRNEKQ</sequence>
<dbReference type="PANTHER" id="PTHR37535:SF2">
    <property type="entry name" value="FINGER DOMAIN PROTEIN, PUTATIVE (AFU_ORTHOLOGUE AFUA_6G09300)-RELATED"/>
    <property type="match status" value="1"/>
</dbReference>
<organism evidence="2 3">
    <name type="scientific">Coccidioides immitis RMSCC 3703</name>
    <dbReference type="NCBI Taxonomy" id="454286"/>
    <lineage>
        <taxon>Eukaryota</taxon>
        <taxon>Fungi</taxon>
        <taxon>Dikarya</taxon>
        <taxon>Ascomycota</taxon>
        <taxon>Pezizomycotina</taxon>
        <taxon>Eurotiomycetes</taxon>
        <taxon>Eurotiomycetidae</taxon>
        <taxon>Onygenales</taxon>
        <taxon>Onygenaceae</taxon>
        <taxon>Coccidioides</taxon>
    </lineage>
</organism>
<dbReference type="EMBL" id="DS268152">
    <property type="protein sequence ID" value="KMU77074.1"/>
    <property type="molecule type" value="Genomic_DNA"/>
</dbReference>
<dbReference type="PANTHER" id="PTHR37535">
    <property type="entry name" value="FLUG DOMAIN PROTEIN"/>
    <property type="match status" value="1"/>
</dbReference>
<keyword evidence="1" id="KW-0175">Coiled coil</keyword>
<name>A0A0J8QW59_COCIT</name>
<dbReference type="Proteomes" id="UP000054559">
    <property type="component" value="Unassembled WGS sequence"/>
</dbReference>
<dbReference type="Pfam" id="PF11917">
    <property type="entry name" value="DUF3435"/>
    <property type="match status" value="2"/>
</dbReference>
<evidence type="ECO:0000256" key="1">
    <source>
        <dbReference type="SAM" id="Coils"/>
    </source>
</evidence>
<feature type="coiled-coil region" evidence="1">
    <location>
        <begin position="292"/>
        <end position="326"/>
    </location>
</feature>
<dbReference type="AlphaFoldDB" id="A0A0J8QW59"/>
<proteinExistence type="predicted"/>
<dbReference type="STRING" id="454286.A0A0J8QW59"/>
<protein>
    <submittedName>
        <fullName evidence="2">Uncharacterized protein</fullName>
    </submittedName>
</protein>
<dbReference type="OrthoDB" id="4184092at2759"/>
<gene>
    <name evidence="2" type="ORF">CISG_06112</name>
</gene>
<reference evidence="3" key="1">
    <citation type="journal article" date="2010" name="Genome Res.">
        <title>Population genomic sequencing of Coccidioides fungi reveals recent hybridization and transposon control.</title>
        <authorList>
            <person name="Neafsey D.E."/>
            <person name="Barker B.M."/>
            <person name="Sharpton T.J."/>
            <person name="Stajich J.E."/>
            <person name="Park D.J."/>
            <person name="Whiston E."/>
            <person name="Hung C.-Y."/>
            <person name="McMahan C."/>
            <person name="White J."/>
            <person name="Sykes S."/>
            <person name="Heiman D."/>
            <person name="Young S."/>
            <person name="Zeng Q."/>
            <person name="Abouelleil A."/>
            <person name="Aftuck L."/>
            <person name="Bessette D."/>
            <person name="Brown A."/>
            <person name="FitzGerald M."/>
            <person name="Lui A."/>
            <person name="Macdonald J.P."/>
            <person name="Priest M."/>
            <person name="Orbach M.J."/>
            <person name="Galgiani J.N."/>
            <person name="Kirkland T.N."/>
            <person name="Cole G.T."/>
            <person name="Birren B.W."/>
            <person name="Henn M.R."/>
            <person name="Taylor J.W."/>
            <person name="Rounsley S.D."/>
        </authorList>
    </citation>
    <scope>NUCLEOTIDE SEQUENCE [LARGE SCALE GENOMIC DNA]</scope>
    <source>
        <strain evidence="3">RMSCC 3703</strain>
    </source>
</reference>
<dbReference type="InterPro" id="IPR021842">
    <property type="entry name" value="DUF3435"/>
</dbReference>
<accession>A0A0J8QW59</accession>
<evidence type="ECO:0000313" key="3">
    <source>
        <dbReference type="Proteomes" id="UP000054559"/>
    </source>
</evidence>
<evidence type="ECO:0000313" key="2">
    <source>
        <dbReference type="EMBL" id="KMU77074.1"/>
    </source>
</evidence>